<name>A0A2M9BZI4_9MICO</name>
<sequence>MRQNPSFTLVDPQEIKRLIRENPWAILVSHTSGGELVASHYPIVLDETRDEITVLSHVGRPDEQLHELGRHEVLLIVQGPHGYISPGWYDAKPAVPTWNYIVAHLHGTPEILSDEENFAVLGALVDHFEDRMPEPRRMEGTLENAEYAQRISSGTVGFRLTATRVTAKSKLSQNRPEATVDRIIDELENGDEYRQPELAQEMRRVHERLRRLRAENDRSADGGAADAVAPPETQR</sequence>
<dbReference type="PANTHER" id="PTHR35802:SF1">
    <property type="entry name" value="PROTEASE SYNTHASE AND SPORULATION PROTEIN PAI 2"/>
    <property type="match status" value="1"/>
</dbReference>
<protein>
    <submittedName>
        <fullName evidence="2">Transcriptional regulator</fullName>
    </submittedName>
</protein>
<dbReference type="RefSeq" id="WP_100343985.1">
    <property type="nucleotide sequence ID" value="NZ_PGFB01000002.1"/>
</dbReference>
<dbReference type="InterPro" id="IPR007396">
    <property type="entry name" value="TR_PAI2-type"/>
</dbReference>
<gene>
    <name evidence="2" type="ORF">CLV54_1163</name>
</gene>
<dbReference type="PIRSF" id="PIRSF010372">
    <property type="entry name" value="PaiB"/>
    <property type="match status" value="1"/>
</dbReference>
<dbReference type="PANTHER" id="PTHR35802">
    <property type="entry name" value="PROTEASE SYNTHASE AND SPORULATION PROTEIN PAI 2"/>
    <property type="match status" value="1"/>
</dbReference>
<organism evidence="2 3">
    <name type="scientific">Compostimonas suwonensis</name>
    <dbReference type="NCBI Taxonomy" id="1048394"/>
    <lineage>
        <taxon>Bacteria</taxon>
        <taxon>Bacillati</taxon>
        <taxon>Actinomycetota</taxon>
        <taxon>Actinomycetes</taxon>
        <taxon>Micrococcales</taxon>
        <taxon>Microbacteriaceae</taxon>
        <taxon>Compostimonas</taxon>
    </lineage>
</organism>
<dbReference type="Gene3D" id="2.30.110.10">
    <property type="entry name" value="Electron Transport, Fmn-binding Protein, Chain A"/>
    <property type="match status" value="1"/>
</dbReference>
<dbReference type="OrthoDB" id="9794948at2"/>
<keyword evidence="3" id="KW-1185">Reference proteome</keyword>
<dbReference type="Proteomes" id="UP000230161">
    <property type="component" value="Unassembled WGS sequence"/>
</dbReference>
<evidence type="ECO:0000313" key="2">
    <source>
        <dbReference type="EMBL" id="PJJ63495.1"/>
    </source>
</evidence>
<feature type="compositionally biased region" description="Low complexity" evidence="1">
    <location>
        <begin position="221"/>
        <end position="235"/>
    </location>
</feature>
<dbReference type="InterPro" id="IPR012349">
    <property type="entry name" value="Split_barrel_FMN-bd"/>
</dbReference>
<evidence type="ECO:0000313" key="3">
    <source>
        <dbReference type="Proteomes" id="UP000230161"/>
    </source>
</evidence>
<accession>A0A2M9BZI4</accession>
<comment type="caution">
    <text evidence="2">The sequence shown here is derived from an EMBL/GenBank/DDBJ whole genome shotgun (WGS) entry which is preliminary data.</text>
</comment>
<proteinExistence type="predicted"/>
<feature type="region of interest" description="Disordered" evidence="1">
    <location>
        <begin position="211"/>
        <end position="235"/>
    </location>
</feature>
<dbReference type="SUPFAM" id="SSF50475">
    <property type="entry name" value="FMN-binding split barrel"/>
    <property type="match status" value="1"/>
</dbReference>
<reference evidence="2 3" key="1">
    <citation type="submission" date="2017-11" db="EMBL/GenBank/DDBJ databases">
        <title>Genomic Encyclopedia of Archaeal and Bacterial Type Strains, Phase II (KMG-II): From Individual Species to Whole Genera.</title>
        <authorList>
            <person name="Goeker M."/>
        </authorList>
    </citation>
    <scope>NUCLEOTIDE SEQUENCE [LARGE SCALE GENOMIC DNA]</scope>
    <source>
        <strain evidence="2 3">DSM 25625</strain>
    </source>
</reference>
<dbReference type="EMBL" id="PGFB01000002">
    <property type="protein sequence ID" value="PJJ63495.1"/>
    <property type="molecule type" value="Genomic_DNA"/>
</dbReference>
<dbReference type="Pfam" id="PF04299">
    <property type="entry name" value="FMN_bind_2"/>
    <property type="match status" value="1"/>
</dbReference>
<dbReference type="AlphaFoldDB" id="A0A2M9BZI4"/>
<evidence type="ECO:0000256" key="1">
    <source>
        <dbReference type="SAM" id="MobiDB-lite"/>
    </source>
</evidence>